<sequence length="141" mass="15263">MYEMGYTIQKSVAGDFGEAVDTTIAVLEDEGFGVLCDIDVQATLKKKLGEEFRQYRILGACNPGLAHEGLTDEIELGALLPCNVIVYETDEGSIVVSAVDPHQLVGIADNEALDSIATEVHDRFERVLSTVDDELESASEV</sequence>
<dbReference type="InterPro" id="IPR016796">
    <property type="entry name" value="UCP021774"/>
</dbReference>
<name>L9WC66_9EURY</name>
<feature type="domain" description="DUF302" evidence="1">
    <location>
        <begin position="38"/>
        <end position="101"/>
    </location>
</feature>
<protein>
    <recommendedName>
        <fullName evidence="1">DUF302 domain-containing protein</fullName>
    </recommendedName>
</protein>
<dbReference type="STRING" id="1227500.C494_15123"/>
<keyword evidence="3" id="KW-1185">Reference proteome</keyword>
<dbReference type="EMBL" id="AOHY01000045">
    <property type="protein sequence ID" value="ELY45913.1"/>
    <property type="molecule type" value="Genomic_DNA"/>
</dbReference>
<organism evidence="2 3">
    <name type="scientific">Natronorubrum bangense JCM 10635</name>
    <dbReference type="NCBI Taxonomy" id="1227500"/>
    <lineage>
        <taxon>Archaea</taxon>
        <taxon>Methanobacteriati</taxon>
        <taxon>Methanobacteriota</taxon>
        <taxon>Stenosarchaea group</taxon>
        <taxon>Halobacteria</taxon>
        <taxon>Halobacteriales</taxon>
        <taxon>Natrialbaceae</taxon>
        <taxon>Natronorubrum</taxon>
    </lineage>
</organism>
<dbReference type="PANTHER" id="PTHR38342">
    <property type="entry name" value="SLR5037 PROTEIN"/>
    <property type="match status" value="1"/>
</dbReference>
<dbReference type="SUPFAM" id="SSF103247">
    <property type="entry name" value="TT1751-like"/>
    <property type="match status" value="1"/>
</dbReference>
<dbReference type="eggNOG" id="arCOG02761">
    <property type="taxonomic scope" value="Archaea"/>
</dbReference>
<dbReference type="Proteomes" id="UP000011690">
    <property type="component" value="Unassembled WGS sequence"/>
</dbReference>
<dbReference type="PIRSF" id="PIRSF021774">
    <property type="entry name" value="UCP021774"/>
    <property type="match status" value="1"/>
</dbReference>
<accession>L9WC66</accession>
<dbReference type="Gene3D" id="3.30.310.70">
    <property type="entry name" value="TT1751-like domain"/>
    <property type="match status" value="1"/>
</dbReference>
<evidence type="ECO:0000259" key="1">
    <source>
        <dbReference type="Pfam" id="PF03625"/>
    </source>
</evidence>
<dbReference type="PANTHER" id="PTHR38342:SF1">
    <property type="entry name" value="SLR5037 PROTEIN"/>
    <property type="match status" value="1"/>
</dbReference>
<evidence type="ECO:0000313" key="2">
    <source>
        <dbReference type="EMBL" id="ELY45913.1"/>
    </source>
</evidence>
<evidence type="ECO:0000313" key="3">
    <source>
        <dbReference type="Proteomes" id="UP000011690"/>
    </source>
</evidence>
<dbReference type="InterPro" id="IPR035923">
    <property type="entry name" value="TT1751-like_sf"/>
</dbReference>
<gene>
    <name evidence="2" type="ORF">C494_15123</name>
</gene>
<dbReference type="AlphaFoldDB" id="L9WC66"/>
<dbReference type="Pfam" id="PF03625">
    <property type="entry name" value="DUF302"/>
    <property type="match status" value="1"/>
</dbReference>
<reference evidence="2 3" key="1">
    <citation type="journal article" date="2014" name="PLoS Genet.">
        <title>Phylogenetically driven sequencing of extremely halophilic archaea reveals strategies for static and dynamic osmo-response.</title>
        <authorList>
            <person name="Becker E.A."/>
            <person name="Seitzer P.M."/>
            <person name="Tritt A."/>
            <person name="Larsen D."/>
            <person name="Krusor M."/>
            <person name="Yao A.I."/>
            <person name="Wu D."/>
            <person name="Madern D."/>
            <person name="Eisen J.A."/>
            <person name="Darling A.E."/>
            <person name="Facciotti M.T."/>
        </authorList>
    </citation>
    <scope>NUCLEOTIDE SEQUENCE [LARGE SCALE GENOMIC DNA]</scope>
    <source>
        <strain evidence="2 3">JCM 10635</strain>
    </source>
</reference>
<comment type="caution">
    <text evidence="2">The sequence shown here is derived from an EMBL/GenBank/DDBJ whole genome shotgun (WGS) entry which is preliminary data.</text>
</comment>
<dbReference type="PATRIC" id="fig|1227500.6.peg.3056"/>
<dbReference type="CDD" id="cd14797">
    <property type="entry name" value="DUF302"/>
    <property type="match status" value="1"/>
</dbReference>
<proteinExistence type="predicted"/>
<dbReference type="InterPro" id="IPR005180">
    <property type="entry name" value="DUF302"/>
</dbReference>